<dbReference type="Proteomes" id="UP000735302">
    <property type="component" value="Unassembled WGS sequence"/>
</dbReference>
<gene>
    <name evidence="2" type="ORF">PoB_005632500</name>
</gene>
<reference evidence="2 3" key="1">
    <citation type="journal article" date="2021" name="Elife">
        <title>Chloroplast acquisition without the gene transfer in kleptoplastic sea slugs, Plakobranchus ocellatus.</title>
        <authorList>
            <person name="Maeda T."/>
            <person name="Takahashi S."/>
            <person name="Yoshida T."/>
            <person name="Shimamura S."/>
            <person name="Takaki Y."/>
            <person name="Nagai Y."/>
            <person name="Toyoda A."/>
            <person name="Suzuki Y."/>
            <person name="Arimoto A."/>
            <person name="Ishii H."/>
            <person name="Satoh N."/>
            <person name="Nishiyama T."/>
            <person name="Hasebe M."/>
            <person name="Maruyama T."/>
            <person name="Minagawa J."/>
            <person name="Obokata J."/>
            <person name="Shigenobu S."/>
        </authorList>
    </citation>
    <scope>NUCLEOTIDE SEQUENCE [LARGE SCALE GENOMIC DNA]</scope>
</reference>
<comment type="caution">
    <text evidence="2">The sequence shown here is derived from an EMBL/GenBank/DDBJ whole genome shotgun (WGS) entry which is preliminary data.</text>
</comment>
<name>A0AAV4CEE6_9GAST</name>
<feature type="chain" id="PRO_5043977351" evidence="1">
    <location>
        <begin position="17"/>
        <end position="94"/>
    </location>
</feature>
<feature type="signal peptide" evidence="1">
    <location>
        <begin position="1"/>
        <end position="16"/>
    </location>
</feature>
<keyword evidence="3" id="KW-1185">Reference proteome</keyword>
<accession>A0AAV4CEE6</accession>
<evidence type="ECO:0000313" key="2">
    <source>
        <dbReference type="EMBL" id="GFO29820.1"/>
    </source>
</evidence>
<dbReference type="EMBL" id="BLXT01006199">
    <property type="protein sequence ID" value="GFO29820.1"/>
    <property type="molecule type" value="Genomic_DNA"/>
</dbReference>
<protein>
    <submittedName>
        <fullName evidence="2">Uncharacterized protein</fullName>
    </submittedName>
</protein>
<proteinExistence type="predicted"/>
<keyword evidence="1" id="KW-0732">Signal</keyword>
<organism evidence="2 3">
    <name type="scientific">Plakobranchus ocellatus</name>
    <dbReference type="NCBI Taxonomy" id="259542"/>
    <lineage>
        <taxon>Eukaryota</taxon>
        <taxon>Metazoa</taxon>
        <taxon>Spiralia</taxon>
        <taxon>Lophotrochozoa</taxon>
        <taxon>Mollusca</taxon>
        <taxon>Gastropoda</taxon>
        <taxon>Heterobranchia</taxon>
        <taxon>Euthyneura</taxon>
        <taxon>Panpulmonata</taxon>
        <taxon>Sacoglossa</taxon>
        <taxon>Placobranchoidea</taxon>
        <taxon>Plakobranchidae</taxon>
        <taxon>Plakobranchus</taxon>
    </lineage>
</organism>
<evidence type="ECO:0000313" key="3">
    <source>
        <dbReference type="Proteomes" id="UP000735302"/>
    </source>
</evidence>
<sequence>MGILVAFVAVISVVGALPPVDDLFVKCTPPSYTARMFDALKMRVVSTSVDSDRSLSLIQSDDGDWVLTDYQEGVVYQYDKSNCTRARLPKDQVN</sequence>
<evidence type="ECO:0000256" key="1">
    <source>
        <dbReference type="SAM" id="SignalP"/>
    </source>
</evidence>
<dbReference type="AlphaFoldDB" id="A0AAV4CEE6"/>